<evidence type="ECO:0000313" key="2">
    <source>
        <dbReference type="EMBL" id="PPJ77515.1"/>
    </source>
</evidence>
<keyword evidence="1" id="KW-0812">Transmembrane</keyword>
<proteinExistence type="predicted"/>
<dbReference type="RefSeq" id="WP_011275858.1">
    <property type="nucleotide sequence ID" value="NZ_CAJCFW010000007.1"/>
</dbReference>
<gene>
    <name evidence="2" type="ORF">CV019_01355</name>
</gene>
<dbReference type="InterPro" id="IPR048170">
    <property type="entry name" value="SosA-like"/>
</dbReference>
<keyword evidence="1" id="KW-0472">Membrane</keyword>
<name>A0A2A1KE94_STAHA</name>
<dbReference type="PROSITE" id="PS51257">
    <property type="entry name" value="PROKAR_LIPOPROTEIN"/>
    <property type="match status" value="1"/>
</dbReference>
<protein>
    <submittedName>
        <fullName evidence="2">Uncharacterized protein</fullName>
    </submittedName>
</protein>
<feature type="transmembrane region" description="Helical" evidence="1">
    <location>
        <begin position="9"/>
        <end position="31"/>
    </location>
</feature>
<dbReference type="STRING" id="1283.ShL2_01444"/>
<evidence type="ECO:0000256" key="1">
    <source>
        <dbReference type="SAM" id="Phobius"/>
    </source>
</evidence>
<evidence type="ECO:0000313" key="3">
    <source>
        <dbReference type="Proteomes" id="UP000238153"/>
    </source>
</evidence>
<sequence length="77" mass="9012">MFNKYKNKLLTNIAVVSISCVVFIVFFMNLYHNAQMEQTYEITDHTISKKAIIKDDNKNVNTTNGEQNNYKVFAFVR</sequence>
<dbReference type="Proteomes" id="UP000238153">
    <property type="component" value="Unassembled WGS sequence"/>
</dbReference>
<accession>A0A2A1KE94</accession>
<dbReference type="OMA" id="TYMTIVI"/>
<organism evidence="2 3">
    <name type="scientific">Staphylococcus haemolyticus</name>
    <dbReference type="NCBI Taxonomy" id="1283"/>
    <lineage>
        <taxon>Bacteria</taxon>
        <taxon>Bacillati</taxon>
        <taxon>Bacillota</taxon>
        <taxon>Bacilli</taxon>
        <taxon>Bacillales</taxon>
        <taxon>Staphylococcaceae</taxon>
        <taxon>Staphylococcus</taxon>
    </lineage>
</organism>
<keyword evidence="1" id="KW-1133">Transmembrane helix</keyword>
<comment type="caution">
    <text evidence="2">The sequence shown here is derived from an EMBL/GenBank/DDBJ whole genome shotgun (WGS) entry which is preliminary data.</text>
</comment>
<reference evidence="2 3" key="1">
    <citation type="submission" date="2017-11" db="EMBL/GenBank/DDBJ databases">
        <authorList>
            <person name="Founou R.C."/>
            <person name="Founou L."/>
            <person name="Allam M."/>
            <person name="Ismail A."/>
            <person name="Essack S.Y."/>
        </authorList>
    </citation>
    <scope>NUCLEOTIDE SEQUENCE [LARGE SCALE GENOMIC DNA]</scope>
    <source>
        <strain evidence="2 3">G811N2B1</strain>
    </source>
</reference>
<dbReference type="EMBL" id="PGWX01000133">
    <property type="protein sequence ID" value="PPJ77515.1"/>
    <property type="molecule type" value="Genomic_DNA"/>
</dbReference>
<dbReference type="NCBIfam" id="NF041581">
    <property type="entry name" value="SosA"/>
    <property type="match status" value="1"/>
</dbReference>
<dbReference type="AlphaFoldDB" id="A0A2A1KE94"/>